<name>A0A075MUR2_9ARCH</name>
<feature type="transmembrane region" description="Helical" evidence="1">
    <location>
        <begin position="170"/>
        <end position="193"/>
    </location>
</feature>
<feature type="transmembrane region" description="Helical" evidence="1">
    <location>
        <begin position="458"/>
        <end position="479"/>
    </location>
</feature>
<dbReference type="AlphaFoldDB" id="A0A075MUR2"/>
<organism evidence="2 3">
    <name type="scientific">Candidatus Nitrososphaera evergladensis SR1</name>
    <dbReference type="NCBI Taxonomy" id="1459636"/>
    <lineage>
        <taxon>Archaea</taxon>
        <taxon>Nitrososphaerota</taxon>
        <taxon>Nitrososphaeria</taxon>
        <taxon>Nitrososphaerales</taxon>
        <taxon>Nitrososphaeraceae</taxon>
        <taxon>Nitrososphaera</taxon>
    </lineage>
</organism>
<gene>
    <name evidence="2" type="ORF">NTE_02360</name>
</gene>
<keyword evidence="1" id="KW-0472">Membrane</keyword>
<keyword evidence="1" id="KW-0812">Transmembrane</keyword>
<keyword evidence="3" id="KW-1185">Reference proteome</keyword>
<dbReference type="PANTHER" id="PTHR35402:SF2">
    <property type="entry name" value="FLAGELLA ACCESSORY PROTEIN J"/>
    <property type="match status" value="1"/>
</dbReference>
<accession>A0A075MUR2</accession>
<keyword evidence="2" id="KW-0966">Cell projection</keyword>
<sequence>MKAGLDLKKILPFLPGQSKSSSTLDETLVYFVTFLFSLATAEISPANLLKTAGSVGYGTYSKTVTEIYNLGLRWQYGIATAAGIVASQMPNEEFKLFLMKLEQVIRLGDSLRDFLKSEMAAVVNAYAAAYERSMESLKLLLGMFSTLMSTASFMIAAMMIMSMIGGGDSSTIIVVAFATISGLGAFAFMMYMIFPKDKLMNENGEHLRQFKKIFLPSVGASVAIGVALLFVPQVPREIIVSAVGGPLILPGFMARRVEGRIKKLDESFPSFIRHLTEIYSTVGSLGQALKTVMKSDFGGLSTHARSMLNRVLNRVTMEHAFDLFSIDTGNELITASNKVISISMVKGANMIEVGETLAQLTARFNDLRKKRQQVSKAFETTVLILHVLTVAVMSFMKGVFQFFADIFGHLDKSMGASVIQPIPPDTMNIVLPLMIVALACINGLVIKISQGGLYKTMWFNIGLLLVIGGVVSFGVQQFVGEMFGDIIGANPFGDLATQVP</sequence>
<evidence type="ECO:0000313" key="3">
    <source>
        <dbReference type="Proteomes" id="UP000028194"/>
    </source>
</evidence>
<keyword evidence="2" id="KW-0969">Cilium</keyword>
<feature type="transmembrane region" description="Helical" evidence="1">
    <location>
        <begin position="213"/>
        <end position="232"/>
    </location>
</feature>
<evidence type="ECO:0000313" key="2">
    <source>
        <dbReference type="EMBL" id="AIF84412.1"/>
    </source>
</evidence>
<dbReference type="InterPro" id="IPR056569">
    <property type="entry name" value="ArlJ-like"/>
</dbReference>
<dbReference type="Proteomes" id="UP000028194">
    <property type="component" value="Chromosome"/>
</dbReference>
<protein>
    <submittedName>
        <fullName evidence="2">Archaeal flagella assembly protein J</fullName>
    </submittedName>
</protein>
<dbReference type="KEGG" id="nev:NTE_02360"/>
<keyword evidence="2" id="KW-0282">Flagellum</keyword>
<feature type="transmembrane region" description="Helical" evidence="1">
    <location>
        <begin position="238"/>
        <end position="254"/>
    </location>
</feature>
<reference evidence="2 3" key="1">
    <citation type="journal article" date="2014" name="PLoS ONE">
        <title>Genome Sequence of Candidatus Nitrososphaera evergladensis from Group I.1b Enriched from Everglades Soil Reveals Novel Genomic Features of the Ammonia-Oxidizing Archaea.</title>
        <authorList>
            <person name="Zhalnina K.V."/>
            <person name="Dias R."/>
            <person name="Leonard M.T."/>
            <person name="Dorr de Quadros P."/>
            <person name="Camargo F.A."/>
            <person name="Drew J.C."/>
            <person name="Farmerie W.G."/>
            <person name="Daroub S.H."/>
            <person name="Triplett E.W."/>
        </authorList>
    </citation>
    <scope>NUCLEOTIDE SEQUENCE [LARGE SCALE GENOMIC DNA]</scope>
    <source>
        <strain evidence="2 3">SR1</strain>
    </source>
</reference>
<feature type="transmembrane region" description="Helical" evidence="1">
    <location>
        <begin position="429"/>
        <end position="446"/>
    </location>
</feature>
<dbReference type="OrthoDB" id="141855at2157"/>
<dbReference type="PANTHER" id="PTHR35402">
    <property type="entry name" value="INTEGRAL MEMBRANE PROTEIN-RELATED"/>
    <property type="match status" value="1"/>
</dbReference>
<dbReference type="EMBL" id="CP007174">
    <property type="protein sequence ID" value="AIF84412.1"/>
    <property type="molecule type" value="Genomic_DNA"/>
</dbReference>
<dbReference type="STRING" id="1459636.NTE_02360"/>
<dbReference type="RefSeq" id="WP_148700992.1">
    <property type="nucleotide sequence ID" value="NZ_CP007174.1"/>
</dbReference>
<dbReference type="GeneID" id="41598076"/>
<dbReference type="HOGENOM" id="CLU_036985_0_0_2"/>
<feature type="transmembrane region" description="Helical" evidence="1">
    <location>
        <begin position="377"/>
        <end position="396"/>
    </location>
</feature>
<evidence type="ECO:0000256" key="1">
    <source>
        <dbReference type="SAM" id="Phobius"/>
    </source>
</evidence>
<keyword evidence="1" id="KW-1133">Transmembrane helix</keyword>
<dbReference type="eggNOG" id="arCOG01809">
    <property type="taxonomic scope" value="Archaea"/>
</dbReference>
<proteinExistence type="predicted"/>
<feature type="transmembrane region" description="Helical" evidence="1">
    <location>
        <begin position="139"/>
        <end position="164"/>
    </location>
</feature>